<sequence>MKQLSTSGMDHQGLIPNQGIWCYRCRTCNERKPMVQGPRRLPGHPGMAAKPLEWTDSSSTVTVTADWMGGKEINEDEERFVKHLDSTGPQMKILGVDEAPAPPPTATMGQTPTLDDQKFYEGPTPPASSARDDKSVPVYLAPLE</sequence>
<reference evidence="2 3" key="1">
    <citation type="journal article" date="2021" name="BMC Genomics">
        <title>Datura genome reveals duplications of psychoactive alkaloid biosynthetic genes and high mutation rate following tissue culture.</title>
        <authorList>
            <person name="Rajewski A."/>
            <person name="Carter-House D."/>
            <person name="Stajich J."/>
            <person name="Litt A."/>
        </authorList>
    </citation>
    <scope>NUCLEOTIDE SEQUENCE [LARGE SCALE GENOMIC DNA]</scope>
    <source>
        <strain evidence="2">AR-01</strain>
    </source>
</reference>
<name>A0ABS8V4Y5_DATST</name>
<feature type="region of interest" description="Disordered" evidence="1">
    <location>
        <begin position="86"/>
        <end position="144"/>
    </location>
</feature>
<dbReference type="Proteomes" id="UP000823775">
    <property type="component" value="Unassembled WGS sequence"/>
</dbReference>
<dbReference type="EMBL" id="JACEIK010003562">
    <property type="protein sequence ID" value="MCD9642221.1"/>
    <property type="molecule type" value="Genomic_DNA"/>
</dbReference>
<evidence type="ECO:0000256" key="1">
    <source>
        <dbReference type="SAM" id="MobiDB-lite"/>
    </source>
</evidence>
<protein>
    <submittedName>
        <fullName evidence="2">Uncharacterized protein</fullName>
    </submittedName>
</protein>
<comment type="caution">
    <text evidence="2">The sequence shown here is derived from an EMBL/GenBank/DDBJ whole genome shotgun (WGS) entry which is preliminary data.</text>
</comment>
<organism evidence="2 3">
    <name type="scientific">Datura stramonium</name>
    <name type="common">Jimsonweed</name>
    <name type="synonym">Common thornapple</name>
    <dbReference type="NCBI Taxonomy" id="4076"/>
    <lineage>
        <taxon>Eukaryota</taxon>
        <taxon>Viridiplantae</taxon>
        <taxon>Streptophyta</taxon>
        <taxon>Embryophyta</taxon>
        <taxon>Tracheophyta</taxon>
        <taxon>Spermatophyta</taxon>
        <taxon>Magnoliopsida</taxon>
        <taxon>eudicotyledons</taxon>
        <taxon>Gunneridae</taxon>
        <taxon>Pentapetalae</taxon>
        <taxon>asterids</taxon>
        <taxon>lamiids</taxon>
        <taxon>Solanales</taxon>
        <taxon>Solanaceae</taxon>
        <taxon>Solanoideae</taxon>
        <taxon>Datureae</taxon>
        <taxon>Datura</taxon>
    </lineage>
</organism>
<evidence type="ECO:0000313" key="3">
    <source>
        <dbReference type="Proteomes" id="UP000823775"/>
    </source>
</evidence>
<accession>A0ABS8V4Y5</accession>
<proteinExistence type="predicted"/>
<evidence type="ECO:0000313" key="2">
    <source>
        <dbReference type="EMBL" id="MCD9642221.1"/>
    </source>
</evidence>
<gene>
    <name evidence="2" type="ORF">HAX54_028912</name>
</gene>
<keyword evidence="3" id="KW-1185">Reference proteome</keyword>